<reference evidence="2 3" key="1">
    <citation type="submission" date="2019-02" db="EMBL/GenBank/DDBJ databases">
        <title>Deep-cultivation of Planctomycetes and their phenomic and genomic characterization uncovers novel biology.</title>
        <authorList>
            <person name="Wiegand S."/>
            <person name="Jogler M."/>
            <person name="Boedeker C."/>
            <person name="Pinto D."/>
            <person name="Vollmers J."/>
            <person name="Rivas-Marin E."/>
            <person name="Kohn T."/>
            <person name="Peeters S.H."/>
            <person name="Heuer A."/>
            <person name="Rast P."/>
            <person name="Oberbeckmann S."/>
            <person name="Bunk B."/>
            <person name="Jeske O."/>
            <person name="Meyerdierks A."/>
            <person name="Storesund J.E."/>
            <person name="Kallscheuer N."/>
            <person name="Luecker S."/>
            <person name="Lage O.M."/>
            <person name="Pohl T."/>
            <person name="Merkel B.J."/>
            <person name="Hornburger P."/>
            <person name="Mueller R.-W."/>
            <person name="Bruemmer F."/>
            <person name="Labrenz M."/>
            <person name="Spormann A.M."/>
            <person name="Op den Camp H."/>
            <person name="Overmann J."/>
            <person name="Amann R."/>
            <person name="Jetten M.S.M."/>
            <person name="Mascher T."/>
            <person name="Medema M.H."/>
            <person name="Devos D.P."/>
            <person name="Kaster A.-K."/>
            <person name="Ovreas L."/>
            <person name="Rohde M."/>
            <person name="Galperin M.Y."/>
            <person name="Jogler C."/>
        </authorList>
    </citation>
    <scope>NUCLEOTIDE SEQUENCE [LARGE SCALE GENOMIC DNA]</scope>
    <source>
        <strain evidence="2 3">EC9</strain>
    </source>
</reference>
<evidence type="ECO:0000313" key="3">
    <source>
        <dbReference type="Proteomes" id="UP000319557"/>
    </source>
</evidence>
<dbReference type="InterPro" id="IPR057207">
    <property type="entry name" value="FBXL15_LRR"/>
</dbReference>
<evidence type="ECO:0000313" key="2">
    <source>
        <dbReference type="EMBL" id="QDS90867.1"/>
    </source>
</evidence>
<proteinExistence type="predicted"/>
<keyword evidence="3" id="KW-1185">Reference proteome</keyword>
<organism evidence="2 3">
    <name type="scientific">Rosistilla ulvae</name>
    <dbReference type="NCBI Taxonomy" id="1930277"/>
    <lineage>
        <taxon>Bacteria</taxon>
        <taxon>Pseudomonadati</taxon>
        <taxon>Planctomycetota</taxon>
        <taxon>Planctomycetia</taxon>
        <taxon>Pirellulales</taxon>
        <taxon>Pirellulaceae</taxon>
        <taxon>Rosistilla</taxon>
    </lineage>
</organism>
<feature type="domain" description="F-box/LRR-repeat protein 15-like leucin rich repeat" evidence="1">
    <location>
        <begin position="125"/>
        <end position="211"/>
    </location>
</feature>
<dbReference type="AlphaFoldDB" id="A0A517M7V3"/>
<dbReference type="GO" id="GO:0006913">
    <property type="term" value="P:nucleocytoplasmic transport"/>
    <property type="evidence" value="ECO:0007669"/>
    <property type="project" value="TreeGrafter"/>
</dbReference>
<dbReference type="Pfam" id="PF25372">
    <property type="entry name" value="DUF7885"/>
    <property type="match status" value="1"/>
</dbReference>
<dbReference type="GO" id="GO:0005829">
    <property type="term" value="C:cytosol"/>
    <property type="evidence" value="ECO:0007669"/>
    <property type="project" value="TreeGrafter"/>
</dbReference>
<gene>
    <name evidence="2" type="ORF">EC9_50850</name>
</gene>
<dbReference type="InterPro" id="IPR027038">
    <property type="entry name" value="RanGap"/>
</dbReference>
<dbReference type="RefSeq" id="WP_218934406.1">
    <property type="nucleotide sequence ID" value="NZ_CP036261.1"/>
</dbReference>
<name>A0A517M7V3_9BACT</name>
<accession>A0A517M7V3</accession>
<dbReference type="EMBL" id="CP036261">
    <property type="protein sequence ID" value="QDS90867.1"/>
    <property type="molecule type" value="Genomic_DNA"/>
</dbReference>
<dbReference type="PANTHER" id="PTHR24113">
    <property type="entry name" value="RAN GTPASE-ACTIVATING PROTEIN 1"/>
    <property type="match status" value="1"/>
</dbReference>
<dbReference type="GO" id="GO:0031267">
    <property type="term" value="F:small GTPase binding"/>
    <property type="evidence" value="ECO:0007669"/>
    <property type="project" value="TreeGrafter"/>
</dbReference>
<dbReference type="SUPFAM" id="SSF52047">
    <property type="entry name" value="RNI-like"/>
    <property type="match status" value="1"/>
</dbReference>
<dbReference type="PANTHER" id="PTHR24113:SF15">
    <property type="entry name" value="NACHT DOMAIN-CONTAINING PROTEIN"/>
    <property type="match status" value="1"/>
</dbReference>
<dbReference type="GO" id="GO:0005096">
    <property type="term" value="F:GTPase activator activity"/>
    <property type="evidence" value="ECO:0007669"/>
    <property type="project" value="InterPro"/>
</dbReference>
<dbReference type="Proteomes" id="UP000319557">
    <property type="component" value="Chromosome"/>
</dbReference>
<dbReference type="GO" id="GO:0048471">
    <property type="term" value="C:perinuclear region of cytoplasm"/>
    <property type="evidence" value="ECO:0007669"/>
    <property type="project" value="TreeGrafter"/>
</dbReference>
<dbReference type="InterPro" id="IPR032675">
    <property type="entry name" value="LRR_dom_sf"/>
</dbReference>
<dbReference type="KEGG" id="ruv:EC9_50850"/>
<protein>
    <submittedName>
        <fullName evidence="2">Leucine Rich repeats (2 copies)</fullName>
    </submittedName>
</protein>
<evidence type="ECO:0000259" key="1">
    <source>
        <dbReference type="Pfam" id="PF25372"/>
    </source>
</evidence>
<sequence>MSSEASLGVNAPRRRNLVAATLILLPCFVGGGWAFQAFYGGMPRGERRAVAALNQLAPVDVTTNDSGSVIALKANSPALTDAAAPYLAKLHFLQRIDLNQSGVGDGAMAAISELPELKSIYLNQTGVTSKGIAALASCGTIEELTLSQCPIDDEALVAIAKMKHLKLLDLSKTAITNTGMSHLETLTRLHTLYLRETSVTGDGFAMLRNSSELRLVDLGDSQIDQATIEALRFFPRLDRLHLGHTMLTDTMLPEFLEILIDSCPELRGLAIQQTPLSDVAVEPLKRLAELPNLAVVDLRDTKITKSAYLQLTQAVPEVNFTASYSIED</sequence>
<dbReference type="Gene3D" id="3.80.10.10">
    <property type="entry name" value="Ribonuclease Inhibitor"/>
    <property type="match status" value="1"/>
</dbReference>